<dbReference type="SUPFAM" id="SSF50978">
    <property type="entry name" value="WD40 repeat-like"/>
    <property type="match status" value="1"/>
</dbReference>
<dbReference type="PROSITE" id="PS50897">
    <property type="entry name" value="CTLH"/>
    <property type="match status" value="1"/>
</dbReference>
<accession>A0ABR0KD19</accession>
<feature type="repeat" description="WD" evidence="6">
    <location>
        <begin position="520"/>
        <end position="544"/>
    </location>
</feature>
<keyword evidence="10" id="KW-1185">Reference proteome</keyword>
<dbReference type="Proteomes" id="UP001345013">
    <property type="component" value="Unassembled WGS sequence"/>
</dbReference>
<comment type="function">
    <text evidence="1">Involved in the proteasome-dependent degradation of fructose-1,6-bisphosphatase.</text>
</comment>
<dbReference type="SMART" id="SM00320">
    <property type="entry name" value="WD40"/>
    <property type="match status" value="7"/>
</dbReference>
<dbReference type="InterPro" id="IPR001680">
    <property type="entry name" value="WD40_rpt"/>
</dbReference>
<evidence type="ECO:0000259" key="8">
    <source>
        <dbReference type="PROSITE" id="PS50897"/>
    </source>
</evidence>
<dbReference type="Pfam" id="PF21889">
    <property type="entry name" value="TPR1-like_2nd"/>
    <property type="match status" value="1"/>
</dbReference>
<comment type="caution">
    <text evidence="9">The sequence shown here is derived from an EMBL/GenBank/DDBJ whole genome shotgun (WGS) entry which is preliminary data.</text>
</comment>
<proteinExistence type="predicted"/>
<feature type="repeat" description="WD" evidence="6">
    <location>
        <begin position="284"/>
        <end position="325"/>
    </location>
</feature>
<gene>
    <name evidence="9" type="ORF">LTR24_004395</name>
</gene>
<feature type="repeat" description="WD" evidence="6">
    <location>
        <begin position="551"/>
        <end position="583"/>
    </location>
</feature>
<keyword evidence="5" id="KW-0677">Repeat</keyword>
<sequence length="617" mass="69077">MRSDETTRSIVSNGYSANAAYHAPRKGGVSVNGHSPHLNGSAHALKNGTSKRKAFRSPLYRGHNREELTRILIQGLKDMGYEDSANSLSSESGYELESSEVASFRAAILSGRWVQAERILAGHYSDDGGGGAYPAEQGIVLAEHASRDQMLFWIRKQKFLELLVRRDLLSALKVLREELTPLHHDTYQLHTLSGLLMCTQAELETQLRWPEDPEDARQRLLEDLTNSIAPSVMIRDHRLAELLDHVKRAQINGCRYHNTSEPPSLYSDHECSQQAFPSSTDMILEQHSGEVYCVAFSPDGTKLATAGEDKICIIYDTRKFQVIHRLQKHTAPITHISWSPDSKRIVTTAAEPHAHVWDAVTGKLVVSMEHQTGERRPITSAAWTPDSERLVTGCHDRDAKMCLWDLNTQGSKSLLHTWSGEFRVSDLAITSDGRRIVCNDMDEMLIVYNLDNYREEFRLKLSSKITCITASRDSPIVIVNIAEGEVHMIDVDERCLIRKFKGGSQGGNIIRNCFGGAAENFVLSGSKDGQIYIWHKENSEEIAKLKEHGKGSKNEQCVTSVSWNPMNSGMFASGGDDRKVRIWTNTLSDDSNTEFEPRRNHPDLGRLSAIRTTASNL</sequence>
<evidence type="ECO:0000256" key="2">
    <source>
        <dbReference type="ARBA" id="ARBA00017917"/>
    </source>
</evidence>
<evidence type="ECO:0000256" key="7">
    <source>
        <dbReference type="SAM" id="MobiDB-lite"/>
    </source>
</evidence>
<dbReference type="PANTHER" id="PTHR22838">
    <property type="entry name" value="WD REPEAT PROTEIN 26-RELATED"/>
    <property type="match status" value="1"/>
</dbReference>
<dbReference type="Pfam" id="PF00400">
    <property type="entry name" value="WD40"/>
    <property type="match status" value="5"/>
</dbReference>
<dbReference type="PROSITE" id="PS50294">
    <property type="entry name" value="WD_REPEATS_REGION"/>
    <property type="match status" value="2"/>
</dbReference>
<dbReference type="InterPro" id="IPR015943">
    <property type="entry name" value="WD40/YVTN_repeat-like_dom_sf"/>
</dbReference>
<feature type="repeat" description="WD" evidence="6">
    <location>
        <begin position="326"/>
        <end position="367"/>
    </location>
</feature>
<evidence type="ECO:0000256" key="1">
    <source>
        <dbReference type="ARBA" id="ARBA00002343"/>
    </source>
</evidence>
<dbReference type="InterPro" id="IPR054080">
    <property type="entry name" value="TPR1-like_2nd"/>
</dbReference>
<evidence type="ECO:0000256" key="3">
    <source>
        <dbReference type="ARBA" id="ARBA00018741"/>
    </source>
</evidence>
<evidence type="ECO:0000313" key="9">
    <source>
        <dbReference type="EMBL" id="KAK5093276.1"/>
    </source>
</evidence>
<dbReference type="InterPro" id="IPR006594">
    <property type="entry name" value="LisH"/>
</dbReference>
<protein>
    <recommendedName>
        <fullName evidence="3">Protein FYV10</fullName>
    </recommendedName>
    <alternativeName>
        <fullName evidence="2">Protein fyv10</fullName>
    </alternativeName>
</protein>
<dbReference type="Pfam" id="PF23627">
    <property type="entry name" value="LisH_WDR26"/>
    <property type="match status" value="1"/>
</dbReference>
<name>A0ABR0KD19_9EURO</name>
<keyword evidence="4 6" id="KW-0853">WD repeat</keyword>
<dbReference type="InterPro" id="IPR036322">
    <property type="entry name" value="WD40_repeat_dom_sf"/>
</dbReference>
<feature type="domain" description="CTLH" evidence="8">
    <location>
        <begin position="97"/>
        <end position="170"/>
    </location>
</feature>
<evidence type="ECO:0000256" key="5">
    <source>
        <dbReference type="ARBA" id="ARBA00022737"/>
    </source>
</evidence>
<reference evidence="9 10" key="1">
    <citation type="submission" date="2023-08" db="EMBL/GenBank/DDBJ databases">
        <title>Black Yeasts Isolated from many extreme environments.</title>
        <authorList>
            <person name="Coleine C."/>
            <person name="Stajich J.E."/>
            <person name="Selbmann L."/>
        </authorList>
    </citation>
    <scope>NUCLEOTIDE SEQUENCE [LARGE SCALE GENOMIC DNA]</scope>
    <source>
        <strain evidence="9 10">CCFEE 5885</strain>
    </source>
</reference>
<evidence type="ECO:0000256" key="6">
    <source>
        <dbReference type="PROSITE-ProRule" id="PRU00221"/>
    </source>
</evidence>
<dbReference type="InterPro" id="IPR051350">
    <property type="entry name" value="WD_repeat-ST_regulator"/>
</dbReference>
<organism evidence="9 10">
    <name type="scientific">Lithohypha guttulata</name>
    <dbReference type="NCBI Taxonomy" id="1690604"/>
    <lineage>
        <taxon>Eukaryota</taxon>
        <taxon>Fungi</taxon>
        <taxon>Dikarya</taxon>
        <taxon>Ascomycota</taxon>
        <taxon>Pezizomycotina</taxon>
        <taxon>Eurotiomycetes</taxon>
        <taxon>Chaetothyriomycetidae</taxon>
        <taxon>Chaetothyriales</taxon>
        <taxon>Trichomeriaceae</taxon>
        <taxon>Lithohypha</taxon>
    </lineage>
</organism>
<dbReference type="Gene3D" id="2.130.10.10">
    <property type="entry name" value="YVTN repeat-like/Quinoprotein amine dehydrogenase"/>
    <property type="match status" value="1"/>
</dbReference>
<dbReference type="PROSITE" id="PS50896">
    <property type="entry name" value="LISH"/>
    <property type="match status" value="1"/>
</dbReference>
<dbReference type="CDD" id="cd00200">
    <property type="entry name" value="WD40"/>
    <property type="match status" value="1"/>
</dbReference>
<evidence type="ECO:0000256" key="4">
    <source>
        <dbReference type="ARBA" id="ARBA00022574"/>
    </source>
</evidence>
<dbReference type="PANTHER" id="PTHR22838:SF0">
    <property type="entry name" value="WD REPEAT-CONTAINING PROTEIN 26"/>
    <property type="match status" value="1"/>
</dbReference>
<evidence type="ECO:0000313" key="10">
    <source>
        <dbReference type="Proteomes" id="UP001345013"/>
    </source>
</evidence>
<dbReference type="InterPro" id="IPR006595">
    <property type="entry name" value="CTLH_C"/>
</dbReference>
<dbReference type="EMBL" id="JAVRRG010000045">
    <property type="protein sequence ID" value="KAK5093276.1"/>
    <property type="molecule type" value="Genomic_DNA"/>
</dbReference>
<feature type="region of interest" description="Disordered" evidence="7">
    <location>
        <begin position="26"/>
        <end position="59"/>
    </location>
</feature>
<dbReference type="PROSITE" id="PS50082">
    <property type="entry name" value="WD_REPEATS_2"/>
    <property type="match status" value="4"/>
</dbReference>